<evidence type="ECO:0000313" key="1">
    <source>
        <dbReference type="EMBL" id="KAB8185291.1"/>
    </source>
</evidence>
<name>A0A5N6BXX8_9ACTN</name>
<dbReference type="AlphaFoldDB" id="A0A5N6BXX8"/>
<reference evidence="1 2" key="1">
    <citation type="submission" date="2019-10" db="EMBL/GenBank/DDBJ databases">
        <title>Nonomuraea sp. nov., isolated from Phyllanthus amarus.</title>
        <authorList>
            <person name="Klykleung N."/>
            <person name="Tanasupawat S."/>
        </authorList>
    </citation>
    <scope>NUCLEOTIDE SEQUENCE [LARGE SCALE GENOMIC DNA]</scope>
    <source>
        <strain evidence="1 2">CR1-09</strain>
    </source>
</reference>
<protein>
    <recommendedName>
        <fullName evidence="3">Mutator family transposase</fullName>
    </recommendedName>
</protein>
<sequence>MPPSDAPRYLREDEQTAHLAEVYGAEVSKQTISTITDKVIEGMTRHPISGPVSSRWPRPRTWRVRAPTAGLPVLCARWRNHRADVAARVRVVGMVR</sequence>
<proteinExistence type="predicted"/>
<organism evidence="1 2">
    <name type="scientific">Microbispora catharanthi</name>
    <dbReference type="NCBI Taxonomy" id="1712871"/>
    <lineage>
        <taxon>Bacteria</taxon>
        <taxon>Bacillati</taxon>
        <taxon>Actinomycetota</taxon>
        <taxon>Actinomycetes</taxon>
        <taxon>Streptosporangiales</taxon>
        <taxon>Streptosporangiaceae</taxon>
        <taxon>Microbispora</taxon>
    </lineage>
</organism>
<evidence type="ECO:0000313" key="2">
    <source>
        <dbReference type="Proteomes" id="UP000313066"/>
    </source>
</evidence>
<accession>A0A5N6BXX8</accession>
<gene>
    <name evidence="1" type="ORF">FH610_010820</name>
</gene>
<keyword evidence="2" id="KW-1185">Reference proteome</keyword>
<evidence type="ECO:0008006" key="3">
    <source>
        <dbReference type="Google" id="ProtNLM"/>
    </source>
</evidence>
<dbReference type="Proteomes" id="UP000313066">
    <property type="component" value="Unassembled WGS sequence"/>
</dbReference>
<comment type="caution">
    <text evidence="1">The sequence shown here is derived from an EMBL/GenBank/DDBJ whole genome shotgun (WGS) entry which is preliminary data.</text>
</comment>
<dbReference type="EMBL" id="VDMA02000005">
    <property type="protein sequence ID" value="KAB8185291.1"/>
    <property type="molecule type" value="Genomic_DNA"/>
</dbReference>